<accession>M4BLH0</accession>
<dbReference type="AlphaFoldDB" id="M4BLH0"/>
<reference evidence="3" key="1">
    <citation type="journal article" date="2010" name="Science">
        <title>Signatures of adaptation to obligate biotrophy in the Hyaloperonospora arabidopsidis genome.</title>
        <authorList>
            <person name="Baxter L."/>
            <person name="Tripathy S."/>
            <person name="Ishaque N."/>
            <person name="Boot N."/>
            <person name="Cabral A."/>
            <person name="Kemen E."/>
            <person name="Thines M."/>
            <person name="Ah-Fong A."/>
            <person name="Anderson R."/>
            <person name="Badejoko W."/>
            <person name="Bittner-Eddy P."/>
            <person name="Boore J.L."/>
            <person name="Chibucos M.C."/>
            <person name="Coates M."/>
            <person name="Dehal P."/>
            <person name="Delehaunty K."/>
            <person name="Dong S."/>
            <person name="Downton P."/>
            <person name="Dumas B."/>
            <person name="Fabro G."/>
            <person name="Fronick C."/>
            <person name="Fuerstenberg S.I."/>
            <person name="Fulton L."/>
            <person name="Gaulin E."/>
            <person name="Govers F."/>
            <person name="Hughes L."/>
            <person name="Humphray S."/>
            <person name="Jiang R.H."/>
            <person name="Judelson H."/>
            <person name="Kamoun S."/>
            <person name="Kyung K."/>
            <person name="Meijer H."/>
            <person name="Minx P."/>
            <person name="Morris P."/>
            <person name="Nelson J."/>
            <person name="Phuntumart V."/>
            <person name="Qutob D."/>
            <person name="Rehmany A."/>
            <person name="Rougon-Cardoso A."/>
            <person name="Ryden P."/>
            <person name="Torto-Alalibo T."/>
            <person name="Studholme D."/>
            <person name="Wang Y."/>
            <person name="Win J."/>
            <person name="Wood J."/>
            <person name="Clifton S.W."/>
            <person name="Rogers J."/>
            <person name="Van den Ackerveken G."/>
            <person name="Jones J.D."/>
            <person name="McDowell J.M."/>
            <person name="Beynon J."/>
            <person name="Tyler B.M."/>
        </authorList>
    </citation>
    <scope>NUCLEOTIDE SEQUENCE [LARGE SCALE GENOMIC DNA]</scope>
    <source>
        <strain evidence="3">Emoy2</strain>
    </source>
</reference>
<keyword evidence="3" id="KW-1185">Reference proteome</keyword>
<dbReference type="VEuPathDB" id="FungiDB:HpaG807255"/>
<reference evidence="2" key="2">
    <citation type="submission" date="2015-06" db="UniProtKB">
        <authorList>
            <consortium name="EnsemblProtists"/>
        </authorList>
    </citation>
    <scope>IDENTIFICATION</scope>
    <source>
        <strain evidence="2">Emoy2</strain>
    </source>
</reference>
<evidence type="ECO:0000313" key="3">
    <source>
        <dbReference type="Proteomes" id="UP000011713"/>
    </source>
</evidence>
<feature type="signal peptide" evidence="1">
    <location>
        <begin position="1"/>
        <end position="24"/>
    </location>
</feature>
<name>M4BLH0_HYAAE</name>
<evidence type="ECO:0000313" key="2">
    <source>
        <dbReference type="EnsemblProtists" id="HpaP807255"/>
    </source>
</evidence>
<dbReference type="HOGENOM" id="CLU_2445499_0_0_1"/>
<organism evidence="2 3">
    <name type="scientific">Hyaloperonospora arabidopsidis (strain Emoy2)</name>
    <name type="common">Downy mildew agent</name>
    <name type="synonym">Peronospora arabidopsidis</name>
    <dbReference type="NCBI Taxonomy" id="559515"/>
    <lineage>
        <taxon>Eukaryota</taxon>
        <taxon>Sar</taxon>
        <taxon>Stramenopiles</taxon>
        <taxon>Oomycota</taxon>
        <taxon>Peronosporomycetes</taxon>
        <taxon>Peronosporales</taxon>
        <taxon>Peronosporaceae</taxon>
        <taxon>Hyaloperonospora</taxon>
    </lineage>
</organism>
<dbReference type="EMBL" id="JH598381">
    <property type="status" value="NOT_ANNOTATED_CDS"/>
    <property type="molecule type" value="Genomic_DNA"/>
</dbReference>
<evidence type="ECO:0000256" key="1">
    <source>
        <dbReference type="SAM" id="SignalP"/>
    </source>
</evidence>
<sequence length="90" mass="10012">MMRTGKSFLLAILASGFHSIEKRAAIDIESDAWNQAICGRISTAGFEAAGLFPLLYPQMMERVQLFNNGGAGRAAQRAKMISIQQWYQRC</sequence>
<proteinExistence type="predicted"/>
<dbReference type="InParanoid" id="M4BLH0"/>
<evidence type="ECO:0008006" key="4">
    <source>
        <dbReference type="Google" id="ProtNLM"/>
    </source>
</evidence>
<feature type="chain" id="PRO_5004049178" description="RxLR effector candidate protein" evidence="1">
    <location>
        <begin position="25"/>
        <end position="90"/>
    </location>
</feature>
<dbReference type="EnsemblProtists" id="HpaT807255">
    <property type="protein sequence ID" value="HpaP807255"/>
    <property type="gene ID" value="HpaG807255"/>
</dbReference>
<dbReference type="Proteomes" id="UP000011713">
    <property type="component" value="Unassembled WGS sequence"/>
</dbReference>
<keyword evidence="1" id="KW-0732">Signal</keyword>
<protein>
    <recommendedName>
        <fullName evidence="4">RxLR effector candidate protein</fullName>
    </recommendedName>
</protein>